<protein>
    <submittedName>
        <fullName evidence="2">Uncharacterized protein</fullName>
    </submittedName>
</protein>
<feature type="chain" id="PRO_5031426575" evidence="1">
    <location>
        <begin position="19"/>
        <end position="126"/>
    </location>
</feature>
<sequence length="126" mass="13832">MALLRSIMFLLFIGTSSSLRLQMSMNAKRHGFFSRVLDRAIAVSNLDADTMVSDTVCNPTSGYEPTITTSQMTLARELTERVGYLPNEVSSSTFDPSNAGRFLLPNTPGKYSLYADTPAEVKVKAE</sequence>
<keyword evidence="1" id="KW-0732">Signal</keyword>
<name>A0A7S2F7S9_9STRA</name>
<evidence type="ECO:0000313" key="2">
    <source>
        <dbReference type="EMBL" id="CAD9377110.1"/>
    </source>
</evidence>
<dbReference type="AlphaFoldDB" id="A0A7S2F7S9"/>
<dbReference type="EMBL" id="HBGS01005923">
    <property type="protein sequence ID" value="CAD9377110.1"/>
    <property type="molecule type" value="Transcribed_RNA"/>
</dbReference>
<reference evidence="2" key="1">
    <citation type="submission" date="2021-01" db="EMBL/GenBank/DDBJ databases">
        <authorList>
            <person name="Corre E."/>
            <person name="Pelletier E."/>
            <person name="Niang G."/>
            <person name="Scheremetjew M."/>
            <person name="Finn R."/>
            <person name="Kale V."/>
            <person name="Holt S."/>
            <person name="Cochrane G."/>
            <person name="Meng A."/>
            <person name="Brown T."/>
            <person name="Cohen L."/>
        </authorList>
    </citation>
    <scope>NUCLEOTIDE SEQUENCE</scope>
    <source>
        <strain evidence="2">CCMP1381</strain>
    </source>
</reference>
<feature type="signal peptide" evidence="1">
    <location>
        <begin position="1"/>
        <end position="18"/>
    </location>
</feature>
<gene>
    <name evidence="2" type="ORF">DSPE1174_LOCUS3102</name>
</gene>
<accession>A0A7S2F7S9</accession>
<proteinExistence type="predicted"/>
<evidence type="ECO:0000256" key="1">
    <source>
        <dbReference type="SAM" id="SignalP"/>
    </source>
</evidence>
<organism evidence="2">
    <name type="scientific">Octactis speculum</name>
    <dbReference type="NCBI Taxonomy" id="3111310"/>
    <lineage>
        <taxon>Eukaryota</taxon>
        <taxon>Sar</taxon>
        <taxon>Stramenopiles</taxon>
        <taxon>Ochrophyta</taxon>
        <taxon>Dictyochophyceae</taxon>
        <taxon>Dictyochales</taxon>
        <taxon>Dictyochaceae</taxon>
        <taxon>Octactis</taxon>
    </lineage>
</organism>